<feature type="transmembrane region" description="Helical" evidence="1">
    <location>
        <begin position="289"/>
        <end position="307"/>
    </location>
</feature>
<accession>N1VY76</accession>
<proteinExistence type="predicted"/>
<comment type="caution">
    <text evidence="2">The sequence shown here is derived from an EMBL/GenBank/DDBJ whole genome shotgun (WGS) entry which is preliminary data.</text>
</comment>
<dbReference type="Proteomes" id="UP000012371">
    <property type="component" value="Unassembled WGS sequence"/>
</dbReference>
<dbReference type="EMBL" id="AOGW02000002">
    <property type="protein sequence ID" value="EMY63513.1"/>
    <property type="molecule type" value="Genomic_DNA"/>
</dbReference>
<name>N1VY76_9LEPT</name>
<evidence type="ECO:0000313" key="2">
    <source>
        <dbReference type="EMBL" id="EMY63513.1"/>
    </source>
</evidence>
<keyword evidence="1" id="KW-1133">Transmembrane helix</keyword>
<feature type="transmembrane region" description="Helical" evidence="1">
    <location>
        <begin position="84"/>
        <end position="111"/>
    </location>
</feature>
<keyword evidence="3" id="KW-1185">Reference proteome</keyword>
<evidence type="ECO:0000313" key="3">
    <source>
        <dbReference type="Proteomes" id="UP000012371"/>
    </source>
</evidence>
<sequence length="570" mass="66258">MKRIRPFALLLFFFIFYLWNTKDLFLNDHLYGRFDWDMYSFHVEFLRKSFLEFGTTFPLWNPYYGAGFPVWENPTSKVGSFTHLFAVLFPTLTALKISFLFYFILSGILNFLSFRLYTKSNTLASLLFVFVFQFSGFVFQKFYAGHLNQIPGLFLPALVFYILYFVKNGNWGIAITATAITYILLSEGSIYPLSQTLLLVFFLGIREVYISDSPKESIYRFTKLSVFVLFVLSFKWIPLYQFIHSVGRYFVGDQFPLHGKDYYSIFFGSSQHPLLAQSLSQMQYRYWEYGNYLGQIPLYIFPLLFFIKKRMVLVLFLLALVLWVMAGNTSAYSPATLLKHLPIYSWERVYPRWSLSVVFLYAWCLAVGFQNLWDLIPEKYQSIMGSFIILCFLIHTQDTRKMNTKFLSEIFVLSLPKVSVQNPNPFPITVLSVPDYGSDSRMLPALKADLSINDIYENLTFYFTNKTITEKDYKGEFYLFSTKEAVKPISWKPDHYSFGFLKKGETLVFNQKYHPSFTTSVPGIDPCSLNGSLAVNSPKDIKEFSIYYSPLKSFSSMAKPQPSCNLKTGN</sequence>
<feature type="transmembrane region" description="Helical" evidence="1">
    <location>
        <begin position="379"/>
        <end position="396"/>
    </location>
</feature>
<keyword evidence="1" id="KW-0812">Transmembrane</keyword>
<dbReference type="RefSeq" id="WP_002971904.1">
    <property type="nucleotide sequence ID" value="NZ_AOGW02000002.1"/>
</dbReference>
<feature type="transmembrane region" description="Helical" evidence="1">
    <location>
        <begin position="149"/>
        <end position="167"/>
    </location>
</feature>
<feature type="transmembrane region" description="Helical" evidence="1">
    <location>
        <begin position="313"/>
        <end position="332"/>
    </location>
</feature>
<feature type="transmembrane region" description="Helical" evidence="1">
    <location>
        <begin position="179"/>
        <end position="205"/>
    </location>
</feature>
<gene>
    <name evidence="2" type="ORF">LEP1GSC203_2639</name>
</gene>
<dbReference type="STRING" id="1257025.LEP1GSC203_2639"/>
<feature type="transmembrane region" description="Helical" evidence="1">
    <location>
        <begin position="123"/>
        <end position="143"/>
    </location>
</feature>
<protein>
    <submittedName>
        <fullName evidence="2">Membrane protein</fullName>
    </submittedName>
</protein>
<dbReference type="OrthoDB" id="314042at2"/>
<dbReference type="AlphaFoldDB" id="N1VY76"/>
<evidence type="ECO:0000256" key="1">
    <source>
        <dbReference type="SAM" id="Phobius"/>
    </source>
</evidence>
<feature type="transmembrane region" description="Helical" evidence="1">
    <location>
        <begin position="217"/>
        <end position="237"/>
    </location>
</feature>
<feature type="transmembrane region" description="Helical" evidence="1">
    <location>
        <begin position="353"/>
        <end position="373"/>
    </location>
</feature>
<keyword evidence="1" id="KW-0472">Membrane</keyword>
<organism evidence="2 3">
    <name type="scientific">Leptospira terpstrae serovar Hualin str. LT 11-33 = ATCC 700639</name>
    <dbReference type="NCBI Taxonomy" id="1257025"/>
    <lineage>
        <taxon>Bacteria</taxon>
        <taxon>Pseudomonadati</taxon>
        <taxon>Spirochaetota</taxon>
        <taxon>Spirochaetia</taxon>
        <taxon>Leptospirales</taxon>
        <taxon>Leptospiraceae</taxon>
        <taxon>Leptospira</taxon>
    </lineage>
</organism>
<reference evidence="2" key="1">
    <citation type="submission" date="2013-03" db="EMBL/GenBank/DDBJ databases">
        <authorList>
            <person name="Harkins D.M."/>
            <person name="Durkin A.S."/>
            <person name="Brinkac L.M."/>
            <person name="Haft D.H."/>
            <person name="Selengut J.D."/>
            <person name="Sanka R."/>
            <person name="DePew J."/>
            <person name="Purushe J."/>
            <person name="Hartskeerl R.A."/>
            <person name="Ahmed A."/>
            <person name="van der Linden H."/>
            <person name="Goris M.G.A."/>
            <person name="Vinetz J.M."/>
            <person name="Sutton G.G."/>
            <person name="Nierman W.C."/>
            <person name="Fouts D.E."/>
        </authorList>
    </citation>
    <scope>NUCLEOTIDE SEQUENCE [LARGE SCALE GENOMIC DNA]</scope>
    <source>
        <strain evidence="2">LT 11-33</strain>
    </source>
</reference>